<dbReference type="FunFam" id="2.90.10.10:FF:000004">
    <property type="entry name" value="G-type lectin S-receptor-like serine/threonine-protein kinase"/>
    <property type="match status" value="1"/>
</dbReference>
<keyword evidence="13" id="KW-0472">Membrane</keyword>
<dbReference type="EC" id="2.7.11.1" evidence="11"/>
<evidence type="ECO:0000256" key="3">
    <source>
        <dbReference type="ARBA" id="ARBA00022729"/>
    </source>
</evidence>
<evidence type="ECO:0000256" key="1">
    <source>
        <dbReference type="ARBA" id="ARBA00022527"/>
    </source>
</evidence>
<dbReference type="Gene3D" id="1.10.510.10">
    <property type="entry name" value="Transferase(Phosphotransferase) domain 1"/>
    <property type="match status" value="1"/>
</dbReference>
<proteinExistence type="inferred from homology"/>
<evidence type="ECO:0000256" key="10">
    <source>
        <dbReference type="ARBA" id="ARBA00048679"/>
    </source>
</evidence>
<evidence type="ECO:0000256" key="14">
    <source>
        <dbReference type="SAM" id="SignalP"/>
    </source>
</evidence>
<comment type="catalytic activity">
    <reaction evidence="9 11">
        <text>L-threonyl-[protein] + ATP = O-phospho-L-threonyl-[protein] + ADP + H(+)</text>
        <dbReference type="Rhea" id="RHEA:46608"/>
        <dbReference type="Rhea" id="RHEA-COMP:11060"/>
        <dbReference type="Rhea" id="RHEA-COMP:11605"/>
        <dbReference type="ChEBI" id="CHEBI:15378"/>
        <dbReference type="ChEBI" id="CHEBI:30013"/>
        <dbReference type="ChEBI" id="CHEBI:30616"/>
        <dbReference type="ChEBI" id="CHEBI:61977"/>
        <dbReference type="ChEBI" id="CHEBI:456216"/>
        <dbReference type="EC" id="2.7.11.1"/>
    </reaction>
</comment>
<dbReference type="InterPro" id="IPR017441">
    <property type="entry name" value="Protein_kinase_ATP_BS"/>
</dbReference>
<dbReference type="Pfam" id="PF07714">
    <property type="entry name" value="PK_Tyr_Ser-Thr"/>
    <property type="match status" value="1"/>
</dbReference>
<comment type="catalytic activity">
    <reaction evidence="10 11">
        <text>L-seryl-[protein] + ATP = O-phospho-L-seryl-[protein] + ADP + H(+)</text>
        <dbReference type="Rhea" id="RHEA:17989"/>
        <dbReference type="Rhea" id="RHEA-COMP:9863"/>
        <dbReference type="Rhea" id="RHEA-COMP:11604"/>
        <dbReference type="ChEBI" id="CHEBI:15378"/>
        <dbReference type="ChEBI" id="CHEBI:29999"/>
        <dbReference type="ChEBI" id="CHEBI:30616"/>
        <dbReference type="ChEBI" id="CHEBI:83421"/>
        <dbReference type="ChEBI" id="CHEBI:456216"/>
        <dbReference type="EC" id="2.7.11.1"/>
    </reaction>
</comment>
<gene>
    <name evidence="18" type="ORF">OLEA9_A094351</name>
</gene>
<dbReference type="SUPFAM" id="SSF56112">
    <property type="entry name" value="Protein kinase-like (PK-like)"/>
    <property type="match status" value="1"/>
</dbReference>
<feature type="transmembrane region" description="Helical" evidence="13">
    <location>
        <begin position="446"/>
        <end position="469"/>
    </location>
</feature>
<evidence type="ECO:0000256" key="9">
    <source>
        <dbReference type="ARBA" id="ARBA00047899"/>
    </source>
</evidence>
<feature type="binding site" evidence="12">
    <location>
        <position position="533"/>
    </location>
    <ligand>
        <name>ATP</name>
        <dbReference type="ChEBI" id="CHEBI:30616"/>
    </ligand>
</feature>
<accession>A0A8S0PDB1</accession>
<dbReference type="Pfam" id="PF08276">
    <property type="entry name" value="PAN_2"/>
    <property type="match status" value="1"/>
</dbReference>
<dbReference type="CDD" id="cd14066">
    <property type="entry name" value="STKc_IRAK"/>
    <property type="match status" value="1"/>
</dbReference>
<comment type="similarity">
    <text evidence="11">Belongs to the protein kinase superfamily. Ser/Thr protein kinase family.</text>
</comment>
<keyword evidence="8" id="KW-0325">Glycoprotein</keyword>
<dbReference type="InterPro" id="IPR036426">
    <property type="entry name" value="Bulb-type_lectin_dom_sf"/>
</dbReference>
<dbReference type="InterPro" id="IPR008271">
    <property type="entry name" value="Ser/Thr_kinase_AS"/>
</dbReference>
<dbReference type="FunFam" id="3.30.200.20:FF:000195">
    <property type="entry name" value="G-type lectin S-receptor-like serine/threonine-protein kinase"/>
    <property type="match status" value="1"/>
</dbReference>
<dbReference type="InterPro" id="IPR024171">
    <property type="entry name" value="SRK-like_kinase"/>
</dbReference>
<feature type="chain" id="PRO_5035828024" description="Receptor-like serine/threonine-protein kinase" evidence="14">
    <location>
        <begin position="27"/>
        <end position="822"/>
    </location>
</feature>
<dbReference type="GO" id="GO:0005524">
    <property type="term" value="F:ATP binding"/>
    <property type="evidence" value="ECO:0007669"/>
    <property type="project" value="UniProtKB-UniRule"/>
</dbReference>
<dbReference type="SMART" id="SM00108">
    <property type="entry name" value="B_lectin"/>
    <property type="match status" value="1"/>
</dbReference>
<dbReference type="Pfam" id="PF01453">
    <property type="entry name" value="B_lectin"/>
    <property type="match status" value="1"/>
</dbReference>
<sequence>MKFSNKVFPLLFAFTFILSIHEISNAIDTITTTQTLRDGKTIVSSDGTFELGFFSPGNSKNRYVGMWYKKITDMKVVWVANREVPLTNTSGVLLKVVEPGLLVLQNDSNGVVIWSSNTSRHVKSPVAKLLDSGNLVVKDTNDDDPEKFLWESFNYPTDTMFSGMKLGWSSKTDHEVYLSSWKSKDDPSTGEFTCHFDPTGYPQEVVKKGLMVIYKTGPWNGVRYSGSLTLRKDPMYKYGVVLNKNEAYYYFDVLYRSIVSTSTLMANGAAETIWVNPTNVWVTNSTTGADICDIYGFCGAYGSCNIANSPVCGCFDKFLPKDPDGWNRKNWSNGCIRRTPLNCLDGDVFLKYTGIKLPDTQYSRINESMTLEECKVVCLKNCTCMAYTNLDITRGGSGCLLWFKELINIKILPEAGQDIYIRMSSSELDKNINKLAVHSEGKRRKILITSLTSLMGVVLLGLSLMLYFWKRKKNVPKGRTGGSIIKDFELPLFDLPTISKATNNFSINNKLGQGGYGLVYKGTLEDGEDIAVKRLSETSMQGLDEFMNEVMCIAKLQHRNLVKLLGCCIQGEEKMLVYEYMPNKSLDFILFDQAKSRLLDWPKRFHIINDVARGLLYLHQDSRMRIIHRDLKASNILLDADMNPRISDFGLAKSFGGNEAEAKTGRVVGTHGYMSPEYVVDGLFSLKSDVFSFGVLVLEIVSGRKNWGFSHSDHRFNLLGHAWILYKEGRSLELVGTCSDDSEYFNEVLRSIHVGLLCVQKCPGDRPRMSTVVFMLENDGALPEAKQPGFFTEREVFPAESSTSTNAAISSCKMSITLPEGR</sequence>
<evidence type="ECO:0000259" key="16">
    <source>
        <dbReference type="PROSITE" id="PS50927"/>
    </source>
</evidence>
<dbReference type="GO" id="GO:0048544">
    <property type="term" value="P:recognition of pollen"/>
    <property type="evidence" value="ECO:0007669"/>
    <property type="project" value="InterPro"/>
</dbReference>
<organism evidence="18 19">
    <name type="scientific">Olea europaea subsp. europaea</name>
    <dbReference type="NCBI Taxonomy" id="158383"/>
    <lineage>
        <taxon>Eukaryota</taxon>
        <taxon>Viridiplantae</taxon>
        <taxon>Streptophyta</taxon>
        <taxon>Embryophyta</taxon>
        <taxon>Tracheophyta</taxon>
        <taxon>Spermatophyta</taxon>
        <taxon>Magnoliopsida</taxon>
        <taxon>eudicotyledons</taxon>
        <taxon>Gunneridae</taxon>
        <taxon>Pentapetalae</taxon>
        <taxon>asterids</taxon>
        <taxon>lamiids</taxon>
        <taxon>Lamiales</taxon>
        <taxon>Oleaceae</taxon>
        <taxon>Oleeae</taxon>
        <taxon>Olea</taxon>
    </lineage>
</organism>
<dbReference type="GO" id="GO:0004674">
    <property type="term" value="F:protein serine/threonine kinase activity"/>
    <property type="evidence" value="ECO:0007669"/>
    <property type="project" value="UniProtKB-KW"/>
</dbReference>
<dbReference type="CDD" id="cd01098">
    <property type="entry name" value="PAN_AP_plant"/>
    <property type="match status" value="1"/>
</dbReference>
<keyword evidence="6 11" id="KW-0067">ATP-binding</keyword>
<evidence type="ECO:0000256" key="13">
    <source>
        <dbReference type="SAM" id="Phobius"/>
    </source>
</evidence>
<protein>
    <recommendedName>
        <fullName evidence="11">Receptor-like serine/threonine-protein kinase</fullName>
        <ecNumber evidence="11">2.7.11.1</ecNumber>
    </recommendedName>
</protein>
<reference evidence="18 19" key="1">
    <citation type="submission" date="2019-12" db="EMBL/GenBank/DDBJ databases">
        <authorList>
            <person name="Alioto T."/>
            <person name="Alioto T."/>
            <person name="Gomez Garrido J."/>
        </authorList>
    </citation>
    <scope>NUCLEOTIDE SEQUENCE [LARGE SCALE GENOMIC DNA]</scope>
</reference>
<dbReference type="InterPro" id="IPR000719">
    <property type="entry name" value="Prot_kinase_dom"/>
</dbReference>
<dbReference type="SMART" id="SM00220">
    <property type="entry name" value="S_TKc"/>
    <property type="match status" value="1"/>
</dbReference>
<feature type="domain" description="Bulb-type lectin" evidence="16">
    <location>
        <begin position="27"/>
        <end position="150"/>
    </location>
</feature>
<dbReference type="Pfam" id="PF00954">
    <property type="entry name" value="S_locus_glycop"/>
    <property type="match status" value="1"/>
</dbReference>
<feature type="domain" description="Protein kinase" evidence="15">
    <location>
        <begin position="505"/>
        <end position="790"/>
    </location>
</feature>
<dbReference type="Gene3D" id="3.50.4.10">
    <property type="entry name" value="Hepatocyte Growth Factor"/>
    <property type="match status" value="1"/>
</dbReference>
<dbReference type="InterPro" id="IPR003609">
    <property type="entry name" value="Pan_app"/>
</dbReference>
<keyword evidence="4 11" id="KW-0547">Nucleotide-binding</keyword>
<evidence type="ECO:0000256" key="12">
    <source>
        <dbReference type="PROSITE-ProRule" id="PRU10141"/>
    </source>
</evidence>
<dbReference type="PROSITE" id="PS50948">
    <property type="entry name" value="PAN"/>
    <property type="match status" value="1"/>
</dbReference>
<dbReference type="Gene3D" id="3.30.200.20">
    <property type="entry name" value="Phosphorylase Kinase, domain 1"/>
    <property type="match status" value="1"/>
</dbReference>
<evidence type="ECO:0000256" key="4">
    <source>
        <dbReference type="ARBA" id="ARBA00022741"/>
    </source>
</evidence>
<name>A0A8S0PDB1_OLEEU</name>
<dbReference type="PROSITE" id="PS50927">
    <property type="entry name" value="BULB_LECTIN"/>
    <property type="match status" value="1"/>
</dbReference>
<dbReference type="CDD" id="cd00028">
    <property type="entry name" value="B_lectin"/>
    <property type="match status" value="1"/>
</dbReference>
<evidence type="ECO:0000256" key="5">
    <source>
        <dbReference type="ARBA" id="ARBA00022777"/>
    </source>
</evidence>
<evidence type="ECO:0000256" key="11">
    <source>
        <dbReference type="PIRNR" id="PIRNR000641"/>
    </source>
</evidence>
<keyword evidence="19" id="KW-1185">Reference proteome</keyword>
<keyword evidence="13" id="KW-1133">Transmembrane helix</keyword>
<dbReference type="Proteomes" id="UP000594638">
    <property type="component" value="Unassembled WGS sequence"/>
</dbReference>
<dbReference type="PROSITE" id="PS00108">
    <property type="entry name" value="PROTEIN_KINASE_ST"/>
    <property type="match status" value="1"/>
</dbReference>
<keyword evidence="5 11" id="KW-0418">Kinase</keyword>
<evidence type="ECO:0000256" key="7">
    <source>
        <dbReference type="ARBA" id="ARBA00023157"/>
    </source>
</evidence>
<dbReference type="PANTHER" id="PTHR32444:SF183">
    <property type="entry name" value="APPLE DOMAIN-CONTAINING PROTEIN"/>
    <property type="match status" value="1"/>
</dbReference>
<evidence type="ECO:0000256" key="6">
    <source>
        <dbReference type="ARBA" id="ARBA00022840"/>
    </source>
</evidence>
<dbReference type="SMART" id="SM00473">
    <property type="entry name" value="PAN_AP"/>
    <property type="match status" value="1"/>
</dbReference>
<dbReference type="PROSITE" id="PS50011">
    <property type="entry name" value="PROTEIN_KINASE_DOM"/>
    <property type="match status" value="1"/>
</dbReference>
<feature type="domain" description="Apple" evidence="17">
    <location>
        <begin position="343"/>
        <end position="424"/>
    </location>
</feature>
<evidence type="ECO:0000259" key="17">
    <source>
        <dbReference type="PROSITE" id="PS50948"/>
    </source>
</evidence>
<evidence type="ECO:0000256" key="8">
    <source>
        <dbReference type="ARBA" id="ARBA00023180"/>
    </source>
</evidence>
<dbReference type="PIRSF" id="PIRSF000641">
    <property type="entry name" value="SRK"/>
    <property type="match status" value="1"/>
</dbReference>
<dbReference type="SUPFAM" id="SSF51110">
    <property type="entry name" value="alpha-D-mannose-specific plant lectins"/>
    <property type="match status" value="1"/>
</dbReference>
<dbReference type="PROSITE" id="PS00107">
    <property type="entry name" value="PROTEIN_KINASE_ATP"/>
    <property type="match status" value="1"/>
</dbReference>
<dbReference type="PANTHER" id="PTHR32444">
    <property type="entry name" value="BULB-TYPE LECTIN DOMAIN-CONTAINING PROTEIN"/>
    <property type="match status" value="1"/>
</dbReference>
<keyword evidence="13" id="KW-0812">Transmembrane</keyword>
<keyword evidence="1 11" id="KW-0723">Serine/threonine-protein kinase</keyword>
<evidence type="ECO:0000313" key="19">
    <source>
        <dbReference type="Proteomes" id="UP000594638"/>
    </source>
</evidence>
<dbReference type="InterPro" id="IPR000858">
    <property type="entry name" value="S_locus_glycoprot_dom"/>
</dbReference>
<dbReference type="InterPro" id="IPR001245">
    <property type="entry name" value="Ser-Thr/Tyr_kinase_cat_dom"/>
</dbReference>
<dbReference type="Gene3D" id="2.90.10.10">
    <property type="entry name" value="Bulb-type lectin domain"/>
    <property type="match status" value="1"/>
</dbReference>
<evidence type="ECO:0000259" key="15">
    <source>
        <dbReference type="PROSITE" id="PS50011"/>
    </source>
</evidence>
<dbReference type="OrthoDB" id="785331at2759"/>
<dbReference type="EMBL" id="CACTIH010000050">
    <property type="protein sequence ID" value="CAA2941908.1"/>
    <property type="molecule type" value="Genomic_DNA"/>
</dbReference>
<dbReference type="FunFam" id="1.10.510.10:FF:000060">
    <property type="entry name" value="G-type lectin S-receptor-like serine/threonine-protein kinase"/>
    <property type="match status" value="1"/>
</dbReference>
<keyword evidence="7" id="KW-1015">Disulfide bond</keyword>
<dbReference type="InterPro" id="IPR001480">
    <property type="entry name" value="Bulb-type_lectin_dom"/>
</dbReference>
<comment type="caution">
    <text evidence="18">The sequence shown here is derived from an EMBL/GenBank/DDBJ whole genome shotgun (WGS) entry which is preliminary data.</text>
</comment>
<evidence type="ECO:0000256" key="2">
    <source>
        <dbReference type="ARBA" id="ARBA00022679"/>
    </source>
</evidence>
<dbReference type="InterPro" id="IPR011009">
    <property type="entry name" value="Kinase-like_dom_sf"/>
</dbReference>
<evidence type="ECO:0000313" key="18">
    <source>
        <dbReference type="EMBL" id="CAA2941908.1"/>
    </source>
</evidence>
<keyword evidence="2 11" id="KW-0808">Transferase</keyword>
<keyword evidence="3 14" id="KW-0732">Signal</keyword>
<dbReference type="AlphaFoldDB" id="A0A8S0PDB1"/>
<dbReference type="Gramene" id="OE9A094351T1">
    <property type="protein sequence ID" value="OE9A094351C1"/>
    <property type="gene ID" value="OE9A094351"/>
</dbReference>
<feature type="signal peptide" evidence="14">
    <location>
        <begin position="1"/>
        <end position="26"/>
    </location>
</feature>